<keyword evidence="1" id="KW-0521">NADP</keyword>
<evidence type="ECO:0000313" key="3">
    <source>
        <dbReference type="EMBL" id="MBB6491334.1"/>
    </source>
</evidence>
<organism evidence="3 4">
    <name type="scientific">Rhizobium tropici</name>
    <dbReference type="NCBI Taxonomy" id="398"/>
    <lineage>
        <taxon>Bacteria</taxon>
        <taxon>Pseudomonadati</taxon>
        <taxon>Pseudomonadota</taxon>
        <taxon>Alphaproteobacteria</taxon>
        <taxon>Hyphomicrobiales</taxon>
        <taxon>Rhizobiaceae</taxon>
        <taxon>Rhizobium/Agrobacterium group</taxon>
        <taxon>Rhizobium</taxon>
    </lineage>
</organism>
<evidence type="ECO:0000256" key="1">
    <source>
        <dbReference type="ARBA" id="ARBA00022857"/>
    </source>
</evidence>
<dbReference type="InterPro" id="IPR051609">
    <property type="entry name" value="NmrA/Isoflavone_reductase-like"/>
</dbReference>
<comment type="caution">
    <text evidence="3">The sequence shown here is derived from an EMBL/GenBank/DDBJ whole genome shotgun (WGS) entry which is preliminary data.</text>
</comment>
<dbReference type="Gene3D" id="3.40.50.720">
    <property type="entry name" value="NAD(P)-binding Rossmann-like Domain"/>
    <property type="match status" value="1"/>
</dbReference>
<reference evidence="3 4" key="1">
    <citation type="submission" date="2020-08" db="EMBL/GenBank/DDBJ databases">
        <title>Genomic Encyclopedia of Type Strains, Phase IV (KMG-V): Genome sequencing to study the core and pangenomes of soil and plant-associated prokaryotes.</title>
        <authorList>
            <person name="Whitman W."/>
        </authorList>
    </citation>
    <scope>NUCLEOTIDE SEQUENCE [LARGE SCALE GENOMIC DNA]</scope>
    <source>
        <strain evidence="3 4">SEMIA 4059</strain>
    </source>
</reference>
<keyword evidence="2" id="KW-0560">Oxidoreductase</keyword>
<dbReference type="InterPro" id="IPR036291">
    <property type="entry name" value="NAD(P)-bd_dom_sf"/>
</dbReference>
<keyword evidence="4" id="KW-1185">Reference proteome</keyword>
<dbReference type="Proteomes" id="UP000526625">
    <property type="component" value="Unassembled WGS sequence"/>
</dbReference>
<sequence>MPVLRNLARRAKDHSGTTVNIPLRTATVESTDPVKQRDVSEIRELEIEILAGDILAATISKFAAIFARFDTVVGCAGFSAGRNMPMKFAKAALDANLKRYFPWQFGVDFDVIGRGSPQDPFDAQIDVRDLLRGQDKIDWVVISTGMFTSFLFEPIFEVVDLENNVVNALGSLDTEVSLTTPADA</sequence>
<dbReference type="PANTHER" id="PTHR47706">
    <property type="entry name" value="NMRA-LIKE FAMILY PROTEIN"/>
    <property type="match status" value="1"/>
</dbReference>
<protein>
    <submittedName>
        <fullName evidence="3">Uncharacterized protein</fullName>
    </submittedName>
</protein>
<accession>A0ABR6QWM3</accession>
<proteinExistence type="predicted"/>
<dbReference type="PANTHER" id="PTHR47706:SF6">
    <property type="entry name" value="NMRA-LIKE FAMILY PROTEIN (AFU_ORTHOLOGUE AFUA_6G00280)"/>
    <property type="match status" value="1"/>
</dbReference>
<evidence type="ECO:0000313" key="4">
    <source>
        <dbReference type="Proteomes" id="UP000526625"/>
    </source>
</evidence>
<dbReference type="EMBL" id="JACHBF010000004">
    <property type="protein sequence ID" value="MBB6491334.1"/>
    <property type="molecule type" value="Genomic_DNA"/>
</dbReference>
<dbReference type="SUPFAM" id="SSF51735">
    <property type="entry name" value="NAD(P)-binding Rossmann-fold domains"/>
    <property type="match status" value="1"/>
</dbReference>
<evidence type="ECO:0000256" key="2">
    <source>
        <dbReference type="ARBA" id="ARBA00023002"/>
    </source>
</evidence>
<dbReference type="RefSeq" id="WP_015341394.1">
    <property type="nucleotide sequence ID" value="NZ_JAADZA010000035.1"/>
</dbReference>
<name>A0ABR6QWM3_RHITR</name>
<gene>
    <name evidence="3" type="ORF">GGD45_001731</name>
</gene>